<proteinExistence type="inferred from homology"/>
<dbReference type="PATRIC" id="fig|36849.3.peg.3587"/>
<sequence>MKLFIKGLAFILSIVMVASAMTGCKPSSGNPTGGQPANAVYKAGTYDASAAGKIGDISLSVTFSESRIERIDIVDHQETPGISDPALERIPKAIIDNQSLAVDAVAGATITSNAILTAVESAVVKAGGNVDALKVKKAADKKAENIEKTADVIIIGGGGAGISAAASAAENGATVILIEKSASLGGNTLVSGFAWNAVDPEIQGKIDTMPGQLDTLKSILKLDEKEFGKFSNTLVTLKGQINNYLAGDTSKMFDSVEFHMIQAYMGG</sequence>
<dbReference type="EC" id="1.3.99.33" evidence="3"/>
<comment type="similarity">
    <text evidence="2">Belongs to the FAD-dependent oxidoreductase 2 family. FRD/SDH subfamily.</text>
</comment>
<comment type="catalytic activity">
    <reaction evidence="8">
        <text>dihydrourocanate + A = urocanate + AH2</text>
        <dbReference type="Rhea" id="RHEA:36059"/>
        <dbReference type="ChEBI" id="CHEBI:13193"/>
        <dbReference type="ChEBI" id="CHEBI:17499"/>
        <dbReference type="ChEBI" id="CHEBI:27247"/>
        <dbReference type="ChEBI" id="CHEBI:72991"/>
        <dbReference type="EC" id="1.3.99.33"/>
    </reaction>
</comment>
<dbReference type="Proteomes" id="UP000050326">
    <property type="component" value="Unassembled WGS sequence"/>
</dbReference>
<gene>
    <name evidence="11" type="primary">urdA_8</name>
    <name evidence="11" type="ORF">OXPF_33890</name>
</gene>
<dbReference type="AlphaFoldDB" id="A0A0P8W5E3"/>
<feature type="domain" description="FMN-binding" evidence="10">
    <location>
        <begin position="52"/>
        <end position="126"/>
    </location>
</feature>
<organism evidence="11 12">
    <name type="scientific">Oxobacter pfennigii</name>
    <dbReference type="NCBI Taxonomy" id="36849"/>
    <lineage>
        <taxon>Bacteria</taxon>
        <taxon>Bacillati</taxon>
        <taxon>Bacillota</taxon>
        <taxon>Clostridia</taxon>
        <taxon>Eubacteriales</taxon>
        <taxon>Clostridiaceae</taxon>
        <taxon>Oxobacter</taxon>
    </lineage>
</organism>
<dbReference type="InterPro" id="IPR036188">
    <property type="entry name" value="FAD/NAD-bd_sf"/>
</dbReference>
<keyword evidence="9" id="KW-0732">Signal</keyword>
<dbReference type="PROSITE" id="PS51257">
    <property type="entry name" value="PROKAR_LIPOPROTEIN"/>
    <property type="match status" value="1"/>
</dbReference>
<keyword evidence="12" id="KW-1185">Reference proteome</keyword>
<comment type="caution">
    <text evidence="11">The sequence shown here is derived from an EMBL/GenBank/DDBJ whole genome shotgun (WGS) entry which is preliminary data.</text>
</comment>
<name>A0A0P8W5E3_9CLOT</name>
<dbReference type="GO" id="GO:0016020">
    <property type="term" value="C:membrane"/>
    <property type="evidence" value="ECO:0007669"/>
    <property type="project" value="InterPro"/>
</dbReference>
<dbReference type="InterPro" id="IPR050315">
    <property type="entry name" value="FAD-oxidoreductase_2"/>
</dbReference>
<keyword evidence="7 11" id="KW-0560">Oxidoreductase</keyword>
<protein>
    <recommendedName>
        <fullName evidence="4">Urocanate reductase</fullName>
        <ecNumber evidence="3">1.3.99.33</ecNumber>
    </recommendedName>
</protein>
<evidence type="ECO:0000256" key="9">
    <source>
        <dbReference type="SAM" id="SignalP"/>
    </source>
</evidence>
<dbReference type="GO" id="GO:0010181">
    <property type="term" value="F:FMN binding"/>
    <property type="evidence" value="ECO:0007669"/>
    <property type="project" value="InterPro"/>
</dbReference>
<evidence type="ECO:0000256" key="3">
    <source>
        <dbReference type="ARBA" id="ARBA00013137"/>
    </source>
</evidence>
<dbReference type="Gene3D" id="3.90.1010.20">
    <property type="match status" value="1"/>
</dbReference>
<keyword evidence="5" id="KW-0285">Flavoprotein</keyword>
<dbReference type="InterPro" id="IPR007329">
    <property type="entry name" value="FMN-bd"/>
</dbReference>
<dbReference type="PANTHER" id="PTHR43400:SF7">
    <property type="entry name" value="FAD-DEPENDENT OXIDOREDUCTASE 2 FAD BINDING DOMAIN-CONTAINING PROTEIN"/>
    <property type="match status" value="1"/>
</dbReference>
<dbReference type="InterPro" id="IPR003953">
    <property type="entry name" value="FAD-dep_OxRdtase_2_FAD-bd"/>
</dbReference>
<feature type="chain" id="PRO_5006153201" description="Urocanate reductase" evidence="9">
    <location>
        <begin position="21"/>
        <end position="267"/>
    </location>
</feature>
<evidence type="ECO:0000259" key="10">
    <source>
        <dbReference type="SMART" id="SM00900"/>
    </source>
</evidence>
<dbReference type="EMBL" id="LKET01000043">
    <property type="protein sequence ID" value="KPU43139.1"/>
    <property type="molecule type" value="Genomic_DNA"/>
</dbReference>
<dbReference type="STRING" id="36849.OXPF_33890"/>
<evidence type="ECO:0000256" key="8">
    <source>
        <dbReference type="ARBA" id="ARBA00049922"/>
    </source>
</evidence>
<dbReference type="Gene3D" id="3.50.50.60">
    <property type="entry name" value="FAD/NAD(P)-binding domain"/>
    <property type="match status" value="1"/>
</dbReference>
<evidence type="ECO:0000313" key="12">
    <source>
        <dbReference type="Proteomes" id="UP000050326"/>
    </source>
</evidence>
<keyword evidence="6" id="KW-0274">FAD</keyword>
<evidence type="ECO:0000256" key="1">
    <source>
        <dbReference type="ARBA" id="ARBA00001974"/>
    </source>
</evidence>
<comment type="cofactor">
    <cofactor evidence="1">
        <name>FAD</name>
        <dbReference type="ChEBI" id="CHEBI:57692"/>
    </cofactor>
</comment>
<reference evidence="11 12" key="1">
    <citation type="submission" date="2015-09" db="EMBL/GenBank/DDBJ databases">
        <title>Genome sequence of Oxobacter pfennigii DSM 3222.</title>
        <authorList>
            <person name="Poehlein A."/>
            <person name="Bengelsdorf F.R."/>
            <person name="Schiel-Bengelsdorf B."/>
            <person name="Duerre P."/>
            <person name="Daniel R."/>
        </authorList>
    </citation>
    <scope>NUCLEOTIDE SEQUENCE [LARGE SCALE GENOMIC DNA]</scope>
    <source>
        <strain evidence="11 12">DSM 3222</strain>
    </source>
</reference>
<evidence type="ECO:0000256" key="6">
    <source>
        <dbReference type="ARBA" id="ARBA00022827"/>
    </source>
</evidence>
<evidence type="ECO:0000313" key="11">
    <source>
        <dbReference type="EMBL" id="KPU43139.1"/>
    </source>
</evidence>
<evidence type="ECO:0000256" key="4">
    <source>
        <dbReference type="ARBA" id="ARBA00015872"/>
    </source>
</evidence>
<evidence type="ECO:0000256" key="2">
    <source>
        <dbReference type="ARBA" id="ARBA00008040"/>
    </source>
</evidence>
<dbReference type="SUPFAM" id="SSF51905">
    <property type="entry name" value="FAD/NAD(P)-binding domain"/>
    <property type="match status" value="1"/>
</dbReference>
<evidence type="ECO:0000256" key="5">
    <source>
        <dbReference type="ARBA" id="ARBA00022630"/>
    </source>
</evidence>
<dbReference type="GO" id="GO:0016491">
    <property type="term" value="F:oxidoreductase activity"/>
    <property type="evidence" value="ECO:0007669"/>
    <property type="project" value="UniProtKB-KW"/>
</dbReference>
<dbReference type="Pfam" id="PF04205">
    <property type="entry name" value="FMN_bind"/>
    <property type="match status" value="1"/>
</dbReference>
<dbReference type="RefSeq" id="WP_242854441.1">
    <property type="nucleotide sequence ID" value="NZ_LKET01000043.1"/>
</dbReference>
<evidence type="ECO:0000256" key="7">
    <source>
        <dbReference type="ARBA" id="ARBA00023002"/>
    </source>
</evidence>
<dbReference type="PANTHER" id="PTHR43400">
    <property type="entry name" value="FUMARATE REDUCTASE"/>
    <property type="match status" value="1"/>
</dbReference>
<feature type="signal peptide" evidence="9">
    <location>
        <begin position="1"/>
        <end position="20"/>
    </location>
</feature>
<accession>A0A0P8W5E3</accession>
<dbReference type="Pfam" id="PF00890">
    <property type="entry name" value="FAD_binding_2"/>
    <property type="match status" value="1"/>
</dbReference>
<dbReference type="SMART" id="SM00900">
    <property type="entry name" value="FMN_bind"/>
    <property type="match status" value="1"/>
</dbReference>